<keyword evidence="3" id="KW-1185">Reference proteome</keyword>
<feature type="compositionally biased region" description="Basic and acidic residues" evidence="1">
    <location>
        <begin position="153"/>
        <end position="175"/>
    </location>
</feature>
<reference evidence="2" key="1">
    <citation type="submission" date="2022-07" db="EMBL/GenBank/DDBJ databases">
        <title>Complete Genome Sequence of the Radioresistant Bacterium Deinococcus aetherius ST0316, Isolated from the Air Dust collected in Lower Stratosphere above Japan.</title>
        <authorList>
            <person name="Satoh K."/>
            <person name="Hagiwara K."/>
            <person name="Katsumata K."/>
            <person name="Kubo A."/>
            <person name="Yokobori S."/>
            <person name="Yamagishi A."/>
            <person name="Oono Y."/>
            <person name="Narumi I."/>
        </authorList>
    </citation>
    <scope>NUCLEOTIDE SEQUENCE</scope>
    <source>
        <strain evidence="2">ST0316</strain>
        <plasmid evidence="2">pDAETH-1</plasmid>
    </source>
</reference>
<dbReference type="Proteomes" id="UP001064971">
    <property type="component" value="Plasmid pDAETH-1"/>
</dbReference>
<protein>
    <submittedName>
        <fullName evidence="2">Uncharacterized protein</fullName>
    </submittedName>
</protein>
<evidence type="ECO:0000256" key="1">
    <source>
        <dbReference type="SAM" id="MobiDB-lite"/>
    </source>
</evidence>
<dbReference type="RefSeq" id="WP_264777612.1">
    <property type="nucleotide sequence ID" value="NZ_AP026561.1"/>
</dbReference>
<name>A0ABN6RPJ3_9DEIO</name>
<feature type="region of interest" description="Disordered" evidence="1">
    <location>
        <begin position="1"/>
        <end position="30"/>
    </location>
</feature>
<evidence type="ECO:0000313" key="2">
    <source>
        <dbReference type="EMBL" id="BDP43763.1"/>
    </source>
</evidence>
<accession>A0ABN6RPJ3</accession>
<dbReference type="EMBL" id="AP026561">
    <property type="protein sequence ID" value="BDP43763.1"/>
    <property type="molecule type" value="Genomic_DNA"/>
</dbReference>
<evidence type="ECO:0000313" key="3">
    <source>
        <dbReference type="Proteomes" id="UP001064971"/>
    </source>
</evidence>
<geneLocation type="plasmid" evidence="2 3">
    <name>pDAETH-1</name>
</geneLocation>
<keyword evidence="2" id="KW-0614">Plasmid</keyword>
<feature type="region of interest" description="Disordered" evidence="1">
    <location>
        <begin position="150"/>
        <end position="182"/>
    </location>
</feature>
<gene>
    <name evidence="2" type="ORF">DAETH_37320</name>
</gene>
<organism evidence="2 3">
    <name type="scientific">Deinococcus aetherius</name>
    <dbReference type="NCBI Taxonomy" id="200252"/>
    <lineage>
        <taxon>Bacteria</taxon>
        <taxon>Thermotogati</taxon>
        <taxon>Deinococcota</taxon>
        <taxon>Deinococci</taxon>
        <taxon>Deinococcales</taxon>
        <taxon>Deinococcaceae</taxon>
        <taxon>Deinococcus</taxon>
    </lineage>
</organism>
<sequence length="182" mass="20509">MNDTQNIPDQPHTPAPTPVQSAPGEARGKSTKLELIRLSTWLQSVPEAERARAIKELPNAIRKGTIKAIPVNDPAFEISYLYPSGRRYTRTLNELAVCLDQNAKNWLQEQRRESRYDRMGVTGKPITSFDSLLQSEEDIPRLARIHHRHLNRKITDKTTNKNADKTAGKTTDKTASKAVKAQ</sequence>
<proteinExistence type="predicted"/>